<evidence type="ECO:0000313" key="2">
    <source>
        <dbReference type="Proteomes" id="UP000281553"/>
    </source>
</evidence>
<dbReference type="EMBL" id="UYRU01104358">
    <property type="protein sequence ID" value="VDN42334.1"/>
    <property type="molecule type" value="Genomic_DNA"/>
</dbReference>
<reference evidence="1 2" key="1">
    <citation type="submission" date="2018-11" db="EMBL/GenBank/DDBJ databases">
        <authorList>
            <consortium name="Pathogen Informatics"/>
        </authorList>
    </citation>
    <scope>NUCLEOTIDE SEQUENCE [LARGE SCALE GENOMIC DNA]</scope>
</reference>
<accession>A0A3P7NHW8</accession>
<sequence length="133" mass="14917">MIVGTSHWTVELWRRACASLSQLGRLLDLWPSISHTARTRKASTANANHLLLSMLRSETAGKVGSSDKAAAELFRSFVDRGSVGAKLSVAISSRESFYQTYRKMINVAVFFLWSSKRKRMSVLTSLDLADFFR</sequence>
<dbReference type="AlphaFoldDB" id="A0A3P7NHW8"/>
<keyword evidence="2" id="KW-1185">Reference proteome</keyword>
<evidence type="ECO:0000313" key="1">
    <source>
        <dbReference type="EMBL" id="VDN42334.1"/>
    </source>
</evidence>
<dbReference type="OrthoDB" id="10256906at2759"/>
<name>A0A3P7NHW8_DIBLA</name>
<protein>
    <submittedName>
        <fullName evidence="1">Uncharacterized protein</fullName>
    </submittedName>
</protein>
<gene>
    <name evidence="1" type="ORF">DILT_LOCUS18795</name>
</gene>
<dbReference type="Proteomes" id="UP000281553">
    <property type="component" value="Unassembled WGS sequence"/>
</dbReference>
<organism evidence="1 2">
    <name type="scientific">Dibothriocephalus latus</name>
    <name type="common">Fish tapeworm</name>
    <name type="synonym">Diphyllobothrium latum</name>
    <dbReference type="NCBI Taxonomy" id="60516"/>
    <lineage>
        <taxon>Eukaryota</taxon>
        <taxon>Metazoa</taxon>
        <taxon>Spiralia</taxon>
        <taxon>Lophotrochozoa</taxon>
        <taxon>Platyhelminthes</taxon>
        <taxon>Cestoda</taxon>
        <taxon>Eucestoda</taxon>
        <taxon>Diphyllobothriidea</taxon>
        <taxon>Diphyllobothriidae</taxon>
        <taxon>Dibothriocephalus</taxon>
    </lineage>
</organism>
<proteinExistence type="predicted"/>